<keyword evidence="2" id="KW-1185">Reference proteome</keyword>
<protein>
    <recommendedName>
        <fullName evidence="3">Glycosyl transferase family 1 domain-containing protein</fullName>
    </recommendedName>
</protein>
<evidence type="ECO:0000313" key="2">
    <source>
        <dbReference type="Proteomes" id="UP000012589"/>
    </source>
</evidence>
<dbReference type="AlphaFoldDB" id="N2AMS7"/>
<gene>
    <name evidence="1" type="ORF">C823_02152</name>
</gene>
<dbReference type="HOGENOM" id="CLU_366703_0_0_9"/>
<name>N2AMS7_9FIRM</name>
<reference evidence="1 2" key="1">
    <citation type="journal article" date="2014" name="Genome Announc.">
        <title>Draft genome sequences of the altered schaedler flora, a defined bacterial community from gnotobiotic mice.</title>
        <authorList>
            <person name="Wannemuehler M.J."/>
            <person name="Overstreet A.M."/>
            <person name="Ward D.V."/>
            <person name="Phillips G.J."/>
        </authorList>
    </citation>
    <scope>NUCLEOTIDE SEQUENCE [LARGE SCALE GENOMIC DNA]</scope>
    <source>
        <strain evidence="1 2">ASF492</strain>
    </source>
</reference>
<dbReference type="OrthoDB" id="9801609at2"/>
<sequence length="737" mass="86521">MNIFYAINHEWFIENERKVFEANGHHVYIPQMGQISIYTDRTLVNHMWMKKELIDKLERYRYGEEVLCREAISLINEHFDLVIMDYNRYLLQGCLLFCDIKMVMRPVGYFRRDTLLQKVIDDIGFWAVRLMERKWEQFRINVFMLERSRFIDKYYIGYPLYVQEYKETKGKEGKVLAIFNEVKTNERVNEKYQEFCKEFTDIPHVAAGKQLIPIYNNKELRNIDADAKFSEIIRQYKVLYYAPIEEEFPSYVFEAIAAGIPVVCKKEGILEIFSDIKFPGVCESLKECKRLCKKLCADDEYARLFVRKQYAFVEDIDQHNRTCEQEITEFCEEKNKNVMTKRIKKMGIVIPGKYSEEIADFSVMLAGAIAKGAALCGTELEVILAYMDHKSNKNQVCFREFCKTGQFVRTFKWEKIQDSRADILFQIQGYFGLKTQPSYIVANDSMNSFEDCDAILYMSDQLPGNLYAPQPYAVFINHYAKRYVPQIRHDALEKYGMENARIAAINFTIGKSVQREAVQYAGIEKSRVRILPWIFEIVEHNTSSSAAKRYGKYFVWLIDIYDNYKFIIETLSMYYEKGGSLTCVVLAKDIQRSETKNYVKMIRKMIKDSHIRNKHIRICKDMPKKEFGDILQNAKFVLFSGYSDHYGSKVAFQSAMLGVPMLSGGCDTVKELSDRMGLRTVFYDHSNQEQLQKLLFQEEKCVNESMAESCFHLEKYTVQNNNQCINLYKAVHNYLPI</sequence>
<comment type="caution">
    <text evidence="1">The sequence shown here is derived from an EMBL/GenBank/DDBJ whole genome shotgun (WGS) entry which is preliminary data.</text>
</comment>
<proteinExistence type="predicted"/>
<dbReference type="SUPFAM" id="SSF53756">
    <property type="entry name" value="UDP-Glycosyltransferase/glycogen phosphorylase"/>
    <property type="match status" value="1"/>
</dbReference>
<dbReference type="EMBL" id="AQFT01000067">
    <property type="protein sequence ID" value="EMZ27803.1"/>
    <property type="molecule type" value="Genomic_DNA"/>
</dbReference>
<dbReference type="STRING" id="1235802.C823_02152"/>
<accession>N2AMS7</accession>
<organism evidence="1 2">
    <name type="scientific">Eubacterium plexicaudatum ASF492</name>
    <dbReference type="NCBI Taxonomy" id="1235802"/>
    <lineage>
        <taxon>Bacteria</taxon>
        <taxon>Bacillati</taxon>
        <taxon>Bacillota</taxon>
        <taxon>Clostridia</taxon>
        <taxon>Eubacteriales</taxon>
        <taxon>Eubacteriaceae</taxon>
        <taxon>Eubacterium</taxon>
    </lineage>
</organism>
<dbReference type="eggNOG" id="COG0438">
    <property type="taxonomic scope" value="Bacteria"/>
</dbReference>
<dbReference type="PATRIC" id="fig|1235802.3.peg.2287"/>
<evidence type="ECO:0000313" key="1">
    <source>
        <dbReference type="EMBL" id="EMZ27803.1"/>
    </source>
</evidence>
<dbReference type="Gene3D" id="3.40.50.2000">
    <property type="entry name" value="Glycogen Phosphorylase B"/>
    <property type="match status" value="1"/>
</dbReference>
<evidence type="ECO:0008006" key="3">
    <source>
        <dbReference type="Google" id="ProtNLM"/>
    </source>
</evidence>
<dbReference type="Proteomes" id="UP000012589">
    <property type="component" value="Unassembled WGS sequence"/>
</dbReference>